<reference evidence="2" key="1">
    <citation type="submission" date="2020-11" db="EMBL/GenBank/DDBJ databases">
        <authorList>
            <consortium name="DOE Joint Genome Institute"/>
            <person name="Ahrendt S."/>
            <person name="Riley R."/>
            <person name="Andreopoulos W."/>
            <person name="Labutti K."/>
            <person name="Pangilinan J."/>
            <person name="Ruiz-Duenas F.J."/>
            <person name="Barrasa J.M."/>
            <person name="Sanchez-Garcia M."/>
            <person name="Camarero S."/>
            <person name="Miyauchi S."/>
            <person name="Serrano A."/>
            <person name="Linde D."/>
            <person name="Babiker R."/>
            <person name="Drula E."/>
            <person name="Ayuso-Fernandez I."/>
            <person name="Pacheco R."/>
            <person name="Padilla G."/>
            <person name="Ferreira P."/>
            <person name="Barriuso J."/>
            <person name="Kellner H."/>
            <person name="Castanera R."/>
            <person name="Alfaro M."/>
            <person name="Ramirez L."/>
            <person name="Pisabarro A.G."/>
            <person name="Kuo A."/>
            <person name="Tritt A."/>
            <person name="Lipzen A."/>
            <person name="He G."/>
            <person name="Yan M."/>
            <person name="Ng V."/>
            <person name="Cullen D."/>
            <person name="Martin F."/>
            <person name="Rosso M.-N."/>
            <person name="Henrissat B."/>
            <person name="Hibbett D."/>
            <person name="Martinez A.T."/>
            <person name="Grigoriev I.V."/>
        </authorList>
    </citation>
    <scope>NUCLEOTIDE SEQUENCE</scope>
    <source>
        <strain evidence="2">CBS 247.69</strain>
    </source>
</reference>
<gene>
    <name evidence="2" type="ORF">BDZ94DRAFT_476380</name>
</gene>
<protein>
    <recommendedName>
        <fullName evidence="1">DUF6699 domain-containing protein</fullName>
    </recommendedName>
</protein>
<organism evidence="2 3">
    <name type="scientific">Collybia nuda</name>
    <dbReference type="NCBI Taxonomy" id="64659"/>
    <lineage>
        <taxon>Eukaryota</taxon>
        <taxon>Fungi</taxon>
        <taxon>Dikarya</taxon>
        <taxon>Basidiomycota</taxon>
        <taxon>Agaricomycotina</taxon>
        <taxon>Agaricomycetes</taxon>
        <taxon>Agaricomycetidae</taxon>
        <taxon>Agaricales</taxon>
        <taxon>Tricholomatineae</taxon>
        <taxon>Clitocybaceae</taxon>
        <taxon>Collybia</taxon>
    </lineage>
</organism>
<dbReference type="Proteomes" id="UP000807353">
    <property type="component" value="Unassembled WGS sequence"/>
</dbReference>
<dbReference type="AlphaFoldDB" id="A0A9P5Y9D8"/>
<evidence type="ECO:0000259" key="1">
    <source>
        <dbReference type="Pfam" id="PF20415"/>
    </source>
</evidence>
<evidence type="ECO:0000313" key="2">
    <source>
        <dbReference type="EMBL" id="KAF9464579.1"/>
    </source>
</evidence>
<evidence type="ECO:0000313" key="3">
    <source>
        <dbReference type="Proteomes" id="UP000807353"/>
    </source>
</evidence>
<keyword evidence="3" id="KW-1185">Reference proteome</keyword>
<comment type="caution">
    <text evidence="2">The sequence shown here is derived from an EMBL/GenBank/DDBJ whole genome shotgun (WGS) entry which is preliminary data.</text>
</comment>
<sequence length="203" mass="22851">MADSVGKWAAGASYGPVLSQTDLYLLNPELEINPILANSHGSFHLVFNLATGHTGGFNHDARDRDLAFTAKEEPATLPRVEQLIIITQLSPWCTVVKNPSGVTMNDVCTKLWEDYSNQIVTEAEFNSLPPRIQEHVKRTAAHNNQSGGGWGMYYSPAVAPNRYKRVDWLRERVFFETLRRNDQYAISRLGFKAPNIFVMDLLN</sequence>
<accession>A0A9P5Y9D8</accession>
<name>A0A9P5Y9D8_9AGAR</name>
<dbReference type="Pfam" id="PF20415">
    <property type="entry name" value="DUF6699"/>
    <property type="match status" value="1"/>
</dbReference>
<proteinExistence type="predicted"/>
<dbReference type="OrthoDB" id="3333333at2759"/>
<feature type="domain" description="DUF6699" evidence="1">
    <location>
        <begin position="65"/>
        <end position="181"/>
    </location>
</feature>
<dbReference type="InterPro" id="IPR046522">
    <property type="entry name" value="DUF6699"/>
</dbReference>
<dbReference type="EMBL" id="MU150253">
    <property type="protein sequence ID" value="KAF9464579.1"/>
    <property type="molecule type" value="Genomic_DNA"/>
</dbReference>